<evidence type="ECO:0000313" key="4">
    <source>
        <dbReference type="Proteomes" id="UP000069443"/>
    </source>
</evidence>
<reference evidence="4" key="1">
    <citation type="journal article" date="2016" name="Genome Announc.">
        <title>Draft Genome Sequences of Five Rapidly Growing Mycobacterium Species, M. thermoresistibile, M. fortuitum subsp. acetamidolyticum, M. canariasense, M. brisbanense, and M. novocastrense.</title>
        <authorList>
            <person name="Katahira K."/>
            <person name="Ogura Y."/>
            <person name="Gotoh Y."/>
            <person name="Hayashi T."/>
        </authorList>
    </citation>
    <scope>NUCLEOTIDE SEQUENCE [LARGE SCALE GENOMIC DNA]</scope>
    <source>
        <strain evidence="4">JCM15298</strain>
    </source>
</reference>
<comment type="caution">
    <text evidence="3">The sequence shown here is derived from an EMBL/GenBank/DDBJ whole genome shotgun (WGS) entry which is preliminary data.</text>
</comment>
<keyword evidence="1 3" id="KW-0489">Methyltransferase</keyword>
<dbReference type="OrthoDB" id="9797252at2"/>
<reference evidence="4" key="2">
    <citation type="submission" date="2016-02" db="EMBL/GenBank/DDBJ databases">
        <title>Draft genome sequence of five rapidly growing Mycobacterium species.</title>
        <authorList>
            <person name="Katahira K."/>
            <person name="Gotou Y."/>
            <person name="Iida K."/>
            <person name="Ogura Y."/>
            <person name="Hayashi T."/>
        </authorList>
    </citation>
    <scope>NUCLEOTIDE SEQUENCE [LARGE SCALE GENOMIC DNA]</scope>
    <source>
        <strain evidence="4">JCM15298</strain>
    </source>
</reference>
<dbReference type="PANTHER" id="PTHR44942">
    <property type="entry name" value="METHYLTRANSF_11 DOMAIN-CONTAINING PROTEIN"/>
    <property type="match status" value="1"/>
</dbReference>
<evidence type="ECO:0000313" key="3">
    <source>
        <dbReference type="EMBL" id="GAS97804.1"/>
    </source>
</evidence>
<evidence type="ECO:0000256" key="2">
    <source>
        <dbReference type="ARBA" id="ARBA00022679"/>
    </source>
</evidence>
<name>A0A117IBD7_MYCCR</name>
<dbReference type="SUPFAM" id="SSF53335">
    <property type="entry name" value="S-adenosyl-L-methionine-dependent methyltransferases"/>
    <property type="match status" value="1"/>
</dbReference>
<dbReference type="Pfam" id="PF13489">
    <property type="entry name" value="Methyltransf_23"/>
    <property type="match status" value="1"/>
</dbReference>
<dbReference type="GO" id="GO:0008168">
    <property type="term" value="F:methyltransferase activity"/>
    <property type="evidence" value="ECO:0007669"/>
    <property type="project" value="UniProtKB-KW"/>
</dbReference>
<dbReference type="AlphaFoldDB" id="A0A117IBD7"/>
<dbReference type="GO" id="GO:0032259">
    <property type="term" value="P:methylation"/>
    <property type="evidence" value="ECO:0007669"/>
    <property type="project" value="UniProtKB-KW"/>
</dbReference>
<accession>A0A117IBD7</accession>
<dbReference type="InterPro" id="IPR029063">
    <property type="entry name" value="SAM-dependent_MTases_sf"/>
</dbReference>
<dbReference type="STRING" id="228230.RMCC_4770"/>
<dbReference type="InterPro" id="IPR051052">
    <property type="entry name" value="Diverse_substrate_MTase"/>
</dbReference>
<dbReference type="Gene3D" id="3.40.50.150">
    <property type="entry name" value="Vaccinia Virus protein VP39"/>
    <property type="match status" value="1"/>
</dbReference>
<gene>
    <name evidence="3" type="ORF">RMCC_4770</name>
</gene>
<protein>
    <submittedName>
        <fullName evidence="3">Methylase</fullName>
    </submittedName>
</protein>
<organism evidence="3 4">
    <name type="scientific">Mycolicibacterium canariasense</name>
    <name type="common">Mycobacterium canariasense</name>
    <dbReference type="NCBI Taxonomy" id="228230"/>
    <lineage>
        <taxon>Bacteria</taxon>
        <taxon>Bacillati</taxon>
        <taxon>Actinomycetota</taxon>
        <taxon>Actinomycetes</taxon>
        <taxon>Mycobacteriales</taxon>
        <taxon>Mycobacteriaceae</taxon>
        <taxon>Mycolicibacterium</taxon>
    </lineage>
</organism>
<evidence type="ECO:0000256" key="1">
    <source>
        <dbReference type="ARBA" id="ARBA00022603"/>
    </source>
</evidence>
<dbReference type="EMBL" id="BCSY01000076">
    <property type="protein sequence ID" value="GAS97804.1"/>
    <property type="molecule type" value="Genomic_DNA"/>
</dbReference>
<keyword evidence="2" id="KW-0808">Transferase</keyword>
<dbReference type="Proteomes" id="UP000069443">
    <property type="component" value="Unassembled WGS sequence"/>
</dbReference>
<dbReference type="PANTHER" id="PTHR44942:SF4">
    <property type="entry name" value="METHYLTRANSFERASE TYPE 11 DOMAIN-CONTAINING PROTEIN"/>
    <property type="match status" value="1"/>
</dbReference>
<keyword evidence="4" id="KW-1185">Reference proteome</keyword>
<proteinExistence type="predicted"/>
<dbReference type="CDD" id="cd02440">
    <property type="entry name" value="AdoMet_MTases"/>
    <property type="match status" value="1"/>
</dbReference>
<sequence length="253" mass="27414">MSEPAPLHTDRLRANSFGSAAARYDRHRPRYPAALIADLVDRQGITVLDVGAGTGIATAQLRDAGADVLAVEPDPLMAEVAAHKGLAVEVATFEDWEPRGRSFDLVVFAQSFHWVDPEPALRKVRALLAPGGRLALLWNRIVPVTPDRDELGRAYAGLLEEWQRPSTDIEGDDLDPLLAAAGLRGERRRYVEHPHYSGADWVAMVTTYSNVLRLPAADQDELRNRLTALIGPAGVAATNDALAVLCTAQVSTS</sequence>